<dbReference type="EMBL" id="CALNXK010000085">
    <property type="protein sequence ID" value="CAH3149093.1"/>
    <property type="molecule type" value="Genomic_DNA"/>
</dbReference>
<evidence type="ECO:0000313" key="3">
    <source>
        <dbReference type="EMBL" id="CAH3149109.1"/>
    </source>
</evidence>
<evidence type="ECO:0000313" key="4">
    <source>
        <dbReference type="Proteomes" id="UP001159405"/>
    </source>
</evidence>
<dbReference type="Proteomes" id="UP001159405">
    <property type="component" value="Unassembled WGS sequence"/>
</dbReference>
<sequence length="73" mass="7908">MEAIKQTNVGGAFPEKRKVQHQSTKAPLSCAAEMRALPAAFSLAEPMKDPGNQMPTASYTFGKDANSYSDWDS</sequence>
<keyword evidence="4" id="KW-1185">Reference proteome</keyword>
<comment type="caution">
    <text evidence="2">The sequence shown here is derived from an EMBL/GenBank/DDBJ whole genome shotgun (WGS) entry which is preliminary data.</text>
</comment>
<evidence type="ECO:0000256" key="1">
    <source>
        <dbReference type="SAM" id="MobiDB-lite"/>
    </source>
</evidence>
<organism evidence="2 4">
    <name type="scientific">Porites lobata</name>
    <dbReference type="NCBI Taxonomy" id="104759"/>
    <lineage>
        <taxon>Eukaryota</taxon>
        <taxon>Metazoa</taxon>
        <taxon>Cnidaria</taxon>
        <taxon>Anthozoa</taxon>
        <taxon>Hexacorallia</taxon>
        <taxon>Scleractinia</taxon>
        <taxon>Fungiina</taxon>
        <taxon>Poritidae</taxon>
        <taxon>Porites</taxon>
    </lineage>
</organism>
<protein>
    <submittedName>
        <fullName evidence="2">Uncharacterized protein</fullName>
    </submittedName>
</protein>
<reference evidence="2 4" key="1">
    <citation type="submission" date="2022-05" db="EMBL/GenBank/DDBJ databases">
        <authorList>
            <consortium name="Genoscope - CEA"/>
            <person name="William W."/>
        </authorList>
    </citation>
    <scope>NUCLEOTIDE SEQUENCE [LARGE SCALE GENOMIC DNA]</scope>
</reference>
<proteinExistence type="predicted"/>
<accession>A0ABN8PR25</accession>
<gene>
    <name evidence="2" type="ORF">PLOB_00046974</name>
    <name evidence="3" type="ORF">PLOB_00046981</name>
</gene>
<evidence type="ECO:0000313" key="2">
    <source>
        <dbReference type="EMBL" id="CAH3149093.1"/>
    </source>
</evidence>
<feature type="region of interest" description="Disordered" evidence="1">
    <location>
        <begin position="1"/>
        <end position="26"/>
    </location>
</feature>
<feature type="region of interest" description="Disordered" evidence="1">
    <location>
        <begin position="45"/>
        <end position="73"/>
    </location>
</feature>
<dbReference type="EMBL" id="CALNXK010000085">
    <property type="protein sequence ID" value="CAH3149109.1"/>
    <property type="molecule type" value="Genomic_DNA"/>
</dbReference>
<name>A0ABN8PR25_9CNID</name>